<evidence type="ECO:0000313" key="3">
    <source>
        <dbReference type="Proteomes" id="UP001425155"/>
    </source>
</evidence>
<dbReference type="EMBL" id="JBCLVG010000001">
    <property type="protein sequence ID" value="MEN1945675.1"/>
    <property type="molecule type" value="Genomic_DNA"/>
</dbReference>
<accession>A0ABU9W0Z7</accession>
<comment type="caution">
    <text evidence="2">The sequence shown here is derived from an EMBL/GenBank/DDBJ whole genome shotgun (WGS) entry which is preliminary data.</text>
</comment>
<keyword evidence="3" id="KW-1185">Reference proteome</keyword>
<keyword evidence="1" id="KW-0472">Membrane</keyword>
<organism evidence="2 3">
    <name type="scientific">Leifsonia stereocauli</name>
    <dbReference type="NCBI Taxonomy" id="3134136"/>
    <lineage>
        <taxon>Bacteria</taxon>
        <taxon>Bacillati</taxon>
        <taxon>Actinomycetota</taxon>
        <taxon>Actinomycetes</taxon>
        <taxon>Micrococcales</taxon>
        <taxon>Microbacteriaceae</taxon>
        <taxon>Leifsonia</taxon>
    </lineage>
</organism>
<feature type="transmembrane region" description="Helical" evidence="1">
    <location>
        <begin position="125"/>
        <end position="152"/>
    </location>
</feature>
<name>A0ABU9W0Z7_9MICO</name>
<evidence type="ECO:0000256" key="1">
    <source>
        <dbReference type="SAM" id="Phobius"/>
    </source>
</evidence>
<evidence type="ECO:0000313" key="2">
    <source>
        <dbReference type="EMBL" id="MEN1945675.1"/>
    </source>
</evidence>
<feature type="transmembrane region" description="Helical" evidence="1">
    <location>
        <begin position="46"/>
        <end position="65"/>
    </location>
</feature>
<reference evidence="2 3" key="1">
    <citation type="submission" date="2024-03" db="EMBL/GenBank/DDBJ databases">
        <title>YIM 134122 draft genome.</title>
        <authorList>
            <person name="Zuo S."/>
            <person name="Xiong L."/>
        </authorList>
    </citation>
    <scope>NUCLEOTIDE SEQUENCE [LARGE SCALE GENOMIC DNA]</scope>
    <source>
        <strain evidence="2 3">YIM 134122</strain>
    </source>
</reference>
<proteinExistence type="predicted"/>
<keyword evidence="1" id="KW-1133">Transmembrane helix</keyword>
<feature type="transmembrane region" description="Helical" evidence="1">
    <location>
        <begin position="15"/>
        <end position="39"/>
    </location>
</feature>
<gene>
    <name evidence="2" type="ORF">WJX64_03875</name>
</gene>
<protein>
    <submittedName>
        <fullName evidence="2">Uncharacterized protein</fullName>
    </submittedName>
</protein>
<dbReference type="Proteomes" id="UP001425155">
    <property type="component" value="Unassembled WGS sequence"/>
</dbReference>
<feature type="transmembrane region" description="Helical" evidence="1">
    <location>
        <begin position="92"/>
        <end position="113"/>
    </location>
</feature>
<dbReference type="RefSeq" id="WP_342112017.1">
    <property type="nucleotide sequence ID" value="NZ_JBCAUN010000001.1"/>
</dbReference>
<keyword evidence="1" id="KW-0812">Transmembrane</keyword>
<sequence length="172" mass="18559">MASDIMDYSINGLPLHILIVHAVVIVVPVAAIVVLLAAVWRRARRWFGLVTPILGVIAAVLVFVAKEAGEWLKDRLPDSPLIQEHTDLGDTLLPWTIALAVLSIVVHVWYRVVEKRAADDAPSPLVRRIVAIVLAVAAVVVVPAGIITTVIIGESGSRAVWEGSFSDTPLEE</sequence>